<dbReference type="PANTHER" id="PTHR34992:SF10">
    <property type="entry name" value="COPPER ACQUISITION FACTOR BIM1-LIKE DOMAIN-CONTAINING PROTEIN"/>
    <property type="match status" value="1"/>
</dbReference>
<evidence type="ECO:0000313" key="10">
    <source>
        <dbReference type="EMBL" id="PNP37341.1"/>
    </source>
</evidence>
<proteinExistence type="predicted"/>
<feature type="signal peptide" evidence="8">
    <location>
        <begin position="1"/>
        <end position="21"/>
    </location>
</feature>
<dbReference type="Proteomes" id="UP000236546">
    <property type="component" value="Unassembled WGS sequence"/>
</dbReference>
<protein>
    <recommendedName>
        <fullName evidence="9">Copper acquisition factor BIM1-like domain-containing protein</fullName>
    </recommendedName>
</protein>
<keyword evidence="3" id="KW-0336">GPI-anchor</keyword>
<dbReference type="OrthoDB" id="5329488at2759"/>
<name>A0A2K0SVN9_9HYPO</name>
<gene>
    <name evidence="10" type="ORF">TGAMA5MH_10718</name>
</gene>
<keyword evidence="5" id="KW-0472">Membrane</keyword>
<dbReference type="PANTHER" id="PTHR34992">
    <property type="entry name" value="HYPHAL ANASTAMOSIS-7 PROTEIN"/>
    <property type="match status" value="1"/>
</dbReference>
<dbReference type="CDD" id="cd21176">
    <property type="entry name" value="LPMO_auxiliary-like"/>
    <property type="match status" value="1"/>
</dbReference>
<feature type="domain" description="Copper acquisition factor BIM1-like" evidence="9">
    <location>
        <begin position="21"/>
        <end position="186"/>
    </location>
</feature>
<evidence type="ECO:0000256" key="2">
    <source>
        <dbReference type="ARBA" id="ARBA00022475"/>
    </source>
</evidence>
<evidence type="ECO:0000259" key="9">
    <source>
        <dbReference type="Pfam" id="PF20238"/>
    </source>
</evidence>
<evidence type="ECO:0000256" key="5">
    <source>
        <dbReference type="ARBA" id="ARBA00023136"/>
    </source>
</evidence>
<evidence type="ECO:0000256" key="3">
    <source>
        <dbReference type="ARBA" id="ARBA00022622"/>
    </source>
</evidence>
<dbReference type="GO" id="GO:0005886">
    <property type="term" value="C:plasma membrane"/>
    <property type="evidence" value="ECO:0007669"/>
    <property type="project" value="UniProtKB-SubCell"/>
</dbReference>
<reference evidence="10 11" key="1">
    <citation type="submission" date="2017-02" db="EMBL/GenBank/DDBJ databases">
        <title>Genomes of Trichoderma spp. with biocontrol activity.</title>
        <authorList>
            <person name="Gardiner D."/>
            <person name="Kazan K."/>
            <person name="Vos C."/>
            <person name="Harvey P."/>
        </authorList>
    </citation>
    <scope>NUCLEOTIDE SEQUENCE [LARGE SCALE GENOMIC DNA]</scope>
    <source>
        <strain evidence="10 11">A5MH</strain>
    </source>
</reference>
<dbReference type="AlphaFoldDB" id="A0A2K0SVN9"/>
<keyword evidence="7" id="KW-0449">Lipoprotein</keyword>
<sequence>MAARGLLMAVWLLALPLLSWAHVVIVYPGWRGDNLITNATFPYGMQWMYPCGGHPATTNRTFWPTTGAQISFQPGWFVGHATAMLQVNLGLGSDGPDGGPLHMEHQIVPKFGILGPSNNPFPGTICLDHVTVPTDIGVKAGVNATIQIVMSAQHGAALFSCVDITFVEPGDKRIPPVNGTNCFNSSDIGYSDIHLATISTGVDLGDLGELKM</sequence>
<dbReference type="InterPro" id="IPR046936">
    <property type="entry name" value="BIM1-like"/>
</dbReference>
<evidence type="ECO:0000256" key="7">
    <source>
        <dbReference type="ARBA" id="ARBA00023288"/>
    </source>
</evidence>
<accession>A0A2K0SVN9</accession>
<organism evidence="10 11">
    <name type="scientific">Trichoderma gamsii</name>
    <dbReference type="NCBI Taxonomy" id="398673"/>
    <lineage>
        <taxon>Eukaryota</taxon>
        <taxon>Fungi</taxon>
        <taxon>Dikarya</taxon>
        <taxon>Ascomycota</taxon>
        <taxon>Pezizomycotina</taxon>
        <taxon>Sordariomycetes</taxon>
        <taxon>Hypocreomycetidae</taxon>
        <taxon>Hypocreales</taxon>
        <taxon>Hypocreaceae</taxon>
        <taxon>Trichoderma</taxon>
    </lineage>
</organism>
<comment type="subcellular location">
    <subcellularLocation>
        <location evidence="1">Cell membrane</location>
        <topology evidence="1">Lipid-anchor</topology>
        <topology evidence="1">GPI-anchor</topology>
    </subcellularLocation>
</comment>
<dbReference type="EMBL" id="MTYH01000147">
    <property type="protein sequence ID" value="PNP37341.1"/>
    <property type="molecule type" value="Genomic_DNA"/>
</dbReference>
<dbReference type="Pfam" id="PF20238">
    <property type="entry name" value="BIM1-like_dom"/>
    <property type="match status" value="1"/>
</dbReference>
<dbReference type="InterPro" id="IPR046530">
    <property type="entry name" value="BIM1-like_dom"/>
</dbReference>
<dbReference type="GO" id="GO:0098552">
    <property type="term" value="C:side of membrane"/>
    <property type="evidence" value="ECO:0007669"/>
    <property type="project" value="UniProtKB-KW"/>
</dbReference>
<evidence type="ECO:0000256" key="4">
    <source>
        <dbReference type="ARBA" id="ARBA00022729"/>
    </source>
</evidence>
<keyword evidence="2" id="KW-1003">Cell membrane</keyword>
<feature type="chain" id="PRO_5014420893" description="Copper acquisition factor BIM1-like domain-containing protein" evidence="8">
    <location>
        <begin position="22"/>
        <end position="212"/>
    </location>
</feature>
<comment type="caution">
    <text evidence="10">The sequence shown here is derived from an EMBL/GenBank/DDBJ whole genome shotgun (WGS) entry which is preliminary data.</text>
</comment>
<evidence type="ECO:0000256" key="1">
    <source>
        <dbReference type="ARBA" id="ARBA00004609"/>
    </source>
</evidence>
<evidence type="ECO:0000313" key="11">
    <source>
        <dbReference type="Proteomes" id="UP000236546"/>
    </source>
</evidence>
<evidence type="ECO:0000256" key="8">
    <source>
        <dbReference type="SAM" id="SignalP"/>
    </source>
</evidence>
<evidence type="ECO:0000256" key="6">
    <source>
        <dbReference type="ARBA" id="ARBA00023180"/>
    </source>
</evidence>
<keyword evidence="4 8" id="KW-0732">Signal</keyword>
<keyword evidence="6" id="KW-0325">Glycoprotein</keyword>